<evidence type="ECO:0000313" key="1">
    <source>
        <dbReference type="EMBL" id="KAG7612411.1"/>
    </source>
</evidence>
<keyword evidence="2" id="KW-1185">Reference proteome</keyword>
<dbReference type="EMBL" id="JAEFBJ010000005">
    <property type="protein sequence ID" value="KAG7612411.1"/>
    <property type="molecule type" value="Genomic_DNA"/>
</dbReference>
<dbReference type="Proteomes" id="UP000694251">
    <property type="component" value="Chromosome 5"/>
</dbReference>
<gene>
    <name evidence="1" type="ORF">ISN44_As05g044310</name>
</gene>
<proteinExistence type="predicted"/>
<organism evidence="1 2">
    <name type="scientific">Arabidopsis suecica</name>
    <name type="common">Swedish thale-cress</name>
    <name type="synonym">Cardaminopsis suecica</name>
    <dbReference type="NCBI Taxonomy" id="45249"/>
    <lineage>
        <taxon>Eukaryota</taxon>
        <taxon>Viridiplantae</taxon>
        <taxon>Streptophyta</taxon>
        <taxon>Embryophyta</taxon>
        <taxon>Tracheophyta</taxon>
        <taxon>Spermatophyta</taxon>
        <taxon>Magnoliopsida</taxon>
        <taxon>eudicotyledons</taxon>
        <taxon>Gunneridae</taxon>
        <taxon>Pentapetalae</taxon>
        <taxon>rosids</taxon>
        <taxon>malvids</taxon>
        <taxon>Brassicales</taxon>
        <taxon>Brassicaceae</taxon>
        <taxon>Camelineae</taxon>
        <taxon>Arabidopsis</taxon>
    </lineage>
</organism>
<evidence type="ECO:0000313" key="2">
    <source>
        <dbReference type="Proteomes" id="UP000694251"/>
    </source>
</evidence>
<sequence>MDVDGSTVVPVVIVGIPVAGGESFIPELWLEHEIVVLVGVFCHSLRSWKLRSDPSSARDRRGRRRRHLDSKFLLLLINSCPISYICVYSQKQPSAGLLNFEKYRKFWRNLGIMDSIRERERIGAGRDGM</sequence>
<name>A0A8T2DY75_ARASU</name>
<comment type="caution">
    <text evidence="1">The sequence shown here is derived from an EMBL/GenBank/DDBJ whole genome shotgun (WGS) entry which is preliminary data.</text>
</comment>
<protein>
    <submittedName>
        <fullName evidence="1">Uncharacterized protein</fullName>
    </submittedName>
</protein>
<dbReference type="AlphaFoldDB" id="A0A8T2DY75"/>
<accession>A0A8T2DY75</accession>
<reference evidence="1 2" key="1">
    <citation type="submission" date="2020-12" db="EMBL/GenBank/DDBJ databases">
        <title>Concerted genomic and epigenomic changes stabilize Arabidopsis allopolyploids.</title>
        <authorList>
            <person name="Chen Z."/>
        </authorList>
    </citation>
    <scope>NUCLEOTIDE SEQUENCE [LARGE SCALE GENOMIC DNA]</scope>
    <source>
        <strain evidence="1">As9502</strain>
        <tissue evidence="1">Leaf</tissue>
    </source>
</reference>